<dbReference type="Gene3D" id="2.10.220.10">
    <property type="entry name" value="Hormone Receptor, Insulin-like Growth Factor Receptor 1, Chain A, domain 2"/>
    <property type="match status" value="1"/>
</dbReference>
<keyword evidence="4" id="KW-1185">Reference proteome</keyword>
<reference evidence="4" key="1">
    <citation type="journal article" date="2014" name="Genome Biol.">
        <title>Genome analysis of a major urban malaria vector mosquito, Anopheles stephensi.</title>
        <authorList>
            <person name="Jiang X."/>
            <person name="Peery A."/>
            <person name="Hall A.B."/>
            <person name="Sharma A."/>
            <person name="Chen X.G."/>
            <person name="Waterhouse R.M."/>
            <person name="Komissarov A."/>
            <person name="Riehle M.M."/>
            <person name="Shouche Y."/>
            <person name="Sharakhova M.V."/>
            <person name="Lawson D."/>
            <person name="Pakpour N."/>
            <person name="Arensburger P."/>
            <person name="Davidson V.L."/>
            <person name="Eiglmeier K."/>
            <person name="Emrich S."/>
            <person name="George P."/>
            <person name="Kennedy R.C."/>
            <person name="Mane S.P."/>
            <person name="Maslen G."/>
            <person name="Oringanje C."/>
            <person name="Qi Y."/>
            <person name="Settlage R."/>
            <person name="Tojo M."/>
            <person name="Tubio J.M."/>
            <person name="Unger M.F."/>
            <person name="Wang B."/>
            <person name="Vernick K.D."/>
            <person name="Ribeiro J.M."/>
            <person name="James A.A."/>
            <person name="Michel K."/>
            <person name="Riehle M.A."/>
            <person name="Luckhart S."/>
            <person name="Sharakhov I.V."/>
            <person name="Tu Z."/>
        </authorList>
    </citation>
    <scope>NUCLEOTIDE SEQUENCE [LARGE SCALE GENOMIC DNA]</scope>
    <source>
        <strain evidence="4">Indian</strain>
    </source>
</reference>
<evidence type="ECO:0000256" key="2">
    <source>
        <dbReference type="SAM" id="Phobius"/>
    </source>
</evidence>
<reference evidence="3" key="2">
    <citation type="submission" date="2020-05" db="UniProtKB">
        <authorList>
            <consortium name="EnsemblMetazoa"/>
        </authorList>
    </citation>
    <scope>IDENTIFICATION</scope>
    <source>
        <strain evidence="3">Indian</strain>
    </source>
</reference>
<dbReference type="VEuPathDB" id="VectorBase:ASTE008862"/>
<evidence type="ECO:0000256" key="1">
    <source>
        <dbReference type="SAM" id="MobiDB-lite"/>
    </source>
</evidence>
<keyword evidence="2" id="KW-0472">Membrane</keyword>
<feature type="compositionally biased region" description="Gly residues" evidence="1">
    <location>
        <begin position="235"/>
        <end position="247"/>
    </location>
</feature>
<dbReference type="VEuPathDB" id="VectorBase:ASTEI11328"/>
<feature type="region of interest" description="Disordered" evidence="1">
    <location>
        <begin position="235"/>
        <end position="299"/>
    </location>
</feature>
<evidence type="ECO:0000313" key="3">
    <source>
        <dbReference type="EnsemblMetazoa" id="ASTEI11328-PA"/>
    </source>
</evidence>
<dbReference type="EnsemblMetazoa" id="ASTEI11328-RA">
    <property type="protein sequence ID" value="ASTEI11328-PA"/>
    <property type="gene ID" value="ASTEI11328"/>
</dbReference>
<dbReference type="SUPFAM" id="SSF57184">
    <property type="entry name" value="Growth factor receptor domain"/>
    <property type="match status" value="1"/>
</dbReference>
<proteinExistence type="predicted"/>
<feature type="region of interest" description="Disordered" evidence="1">
    <location>
        <begin position="144"/>
        <end position="181"/>
    </location>
</feature>
<dbReference type="InterPro" id="IPR009030">
    <property type="entry name" value="Growth_fac_rcpt_cys_sf"/>
</dbReference>
<feature type="compositionally biased region" description="Polar residues" evidence="1">
    <location>
        <begin position="147"/>
        <end position="180"/>
    </location>
</feature>
<evidence type="ECO:0000313" key="4">
    <source>
        <dbReference type="Proteomes" id="UP000076408"/>
    </source>
</evidence>
<name>A0A182YS92_ANOST</name>
<keyword evidence="2" id="KW-0812">Transmembrane</keyword>
<dbReference type="InterPro" id="IPR006212">
    <property type="entry name" value="Furin_repeat"/>
</dbReference>
<organism evidence="3 4">
    <name type="scientific">Anopheles stephensi</name>
    <name type="common">Indo-Pakistan malaria mosquito</name>
    <dbReference type="NCBI Taxonomy" id="30069"/>
    <lineage>
        <taxon>Eukaryota</taxon>
        <taxon>Metazoa</taxon>
        <taxon>Ecdysozoa</taxon>
        <taxon>Arthropoda</taxon>
        <taxon>Hexapoda</taxon>
        <taxon>Insecta</taxon>
        <taxon>Pterygota</taxon>
        <taxon>Neoptera</taxon>
        <taxon>Endopterygota</taxon>
        <taxon>Diptera</taxon>
        <taxon>Nematocera</taxon>
        <taxon>Culicoidea</taxon>
        <taxon>Culicidae</taxon>
        <taxon>Anophelinae</taxon>
        <taxon>Anopheles</taxon>
    </lineage>
</organism>
<dbReference type="CDD" id="cd00064">
    <property type="entry name" value="FU"/>
    <property type="match status" value="1"/>
</dbReference>
<keyword evidence="2" id="KW-1133">Transmembrane helix</keyword>
<dbReference type="Proteomes" id="UP000076408">
    <property type="component" value="Unassembled WGS sequence"/>
</dbReference>
<dbReference type="SMART" id="SM00261">
    <property type="entry name" value="FU"/>
    <property type="match status" value="1"/>
</dbReference>
<feature type="compositionally biased region" description="Acidic residues" evidence="1">
    <location>
        <begin position="262"/>
        <end position="283"/>
    </location>
</feature>
<protein>
    <submittedName>
        <fullName evidence="3">Uncharacterized protein</fullName>
    </submittedName>
</protein>
<feature type="transmembrane region" description="Helical" evidence="2">
    <location>
        <begin position="187"/>
        <end position="209"/>
    </location>
</feature>
<accession>A0A182YS92</accession>
<dbReference type="AlphaFoldDB" id="A0A182YS92"/>
<dbReference type="VEuPathDB" id="VectorBase:ASTEI20_037268"/>
<sequence length="299" mass="31266">CKPTAYHYKGRCYIQCPPGTYPSAPLATEANSTAGPAHRQADIDEMATHFGQRPLPPSSLRRRREQHVVRDDEAAGLMSNGPTIRQPNAATSSAQPPQCLQCHTTCLKCVGPKATDCTECQAAFRFQPIASGGESRICVSINDKQRPQQQFTSTNNNGSGRLKTVESSTDPSIASGQDTTAVPPHSYLPSVLFLAGVLVVAVVAIYVLWLHCFQGTPGGIIGDLTGVTGGGGDGGDGGGGGAGGGSAGLASIRYDRVRTNEQDDPYEDDESASSGDEDDDDGGDLLSVSATKIMAPIER</sequence>